<name>A0A7K0CFQ2_9ACTN</name>
<dbReference type="RefSeq" id="WP_153451802.1">
    <property type="nucleotide sequence ID" value="NZ_WEGJ01000006.1"/>
</dbReference>
<keyword evidence="4" id="KW-1185">Reference proteome</keyword>
<organism evidence="3 4">
    <name type="scientific">Streptomyces smaragdinus</name>
    <dbReference type="NCBI Taxonomy" id="2585196"/>
    <lineage>
        <taxon>Bacteria</taxon>
        <taxon>Bacillati</taxon>
        <taxon>Actinomycetota</taxon>
        <taxon>Actinomycetes</taxon>
        <taxon>Kitasatosporales</taxon>
        <taxon>Streptomycetaceae</taxon>
        <taxon>Streptomyces</taxon>
    </lineage>
</organism>
<feature type="region of interest" description="Disordered" evidence="1">
    <location>
        <begin position="322"/>
        <end position="358"/>
    </location>
</feature>
<keyword evidence="2" id="KW-1133">Transmembrane helix</keyword>
<keyword evidence="2" id="KW-0472">Membrane</keyword>
<evidence type="ECO:0000313" key="3">
    <source>
        <dbReference type="EMBL" id="MQY12305.1"/>
    </source>
</evidence>
<reference evidence="3 4" key="1">
    <citation type="submission" date="2019-10" db="EMBL/GenBank/DDBJ databases">
        <title>Streptomyces smaragdinus sp. nov. and Streptomyces fabii sp. nov., isolated from the gut of fungus growing-termite Macrotermes natalensis.</title>
        <authorList>
            <person name="Schwitalla J."/>
            <person name="Benndorf R."/>
            <person name="Martin K."/>
            <person name="De Beer W."/>
            <person name="Kaster A.-K."/>
            <person name="Vollmers J."/>
            <person name="Poulsen M."/>
            <person name="Beemelmanns C."/>
        </authorList>
    </citation>
    <scope>NUCLEOTIDE SEQUENCE [LARGE SCALE GENOMIC DNA]</scope>
    <source>
        <strain evidence="3 4">RB5</strain>
    </source>
</reference>
<dbReference type="EMBL" id="WEGJ01000006">
    <property type="protein sequence ID" value="MQY12305.1"/>
    <property type="molecule type" value="Genomic_DNA"/>
</dbReference>
<comment type="caution">
    <text evidence="3">The sequence shown here is derived from an EMBL/GenBank/DDBJ whole genome shotgun (WGS) entry which is preliminary data.</text>
</comment>
<feature type="transmembrane region" description="Helical" evidence="2">
    <location>
        <begin position="68"/>
        <end position="86"/>
    </location>
</feature>
<proteinExistence type="predicted"/>
<feature type="compositionally biased region" description="Basic and acidic residues" evidence="1">
    <location>
        <begin position="328"/>
        <end position="352"/>
    </location>
</feature>
<keyword evidence="2" id="KW-0812">Transmembrane</keyword>
<feature type="region of interest" description="Disordered" evidence="1">
    <location>
        <begin position="97"/>
        <end position="117"/>
    </location>
</feature>
<evidence type="ECO:0000256" key="2">
    <source>
        <dbReference type="SAM" id="Phobius"/>
    </source>
</evidence>
<dbReference type="OrthoDB" id="3419910at2"/>
<gene>
    <name evidence="3" type="ORF">SRB5_24380</name>
</gene>
<protein>
    <submittedName>
        <fullName evidence="3">Uncharacterized protein</fullName>
    </submittedName>
</protein>
<dbReference type="Proteomes" id="UP000466345">
    <property type="component" value="Unassembled WGS sequence"/>
</dbReference>
<accession>A0A7K0CFQ2</accession>
<dbReference type="AlphaFoldDB" id="A0A7K0CFQ2"/>
<evidence type="ECO:0000313" key="4">
    <source>
        <dbReference type="Proteomes" id="UP000466345"/>
    </source>
</evidence>
<sequence length="358" mass="38697">MATGREEGAFVSDEEWERFQRGLTDGSAVDAPKEPSARARMVTERLRHGDELQALRERKRRSRIRRRLLLVTALLVAGGAVAAAALTGRLGLPGSGGDTDTGIPAPSVPVRAEPLPDTPTLARPFSGSPAEDYADGAAGIVLPKARPVGRMSVQQVDFALRRTRDLLVAASLDPSVLEGGRPDAALALIDPKATDIVGKMKRSLRSPSEKDDPADYFPRFDPAKFRLVGDVVKVRGTMSFREGDHESVLVRADYTFVYPVHKAPAGTEVSRVIVRRVLETVVADPARVKVTPGTLWIRNWSGERANGGCGFTGGWLVPGFPGEEPAGDAEKSPERVDPYDRGREIKGGDEVCRTMTRT</sequence>
<evidence type="ECO:0000256" key="1">
    <source>
        <dbReference type="SAM" id="MobiDB-lite"/>
    </source>
</evidence>